<reference evidence="1 2" key="1">
    <citation type="journal article" date="2016" name="Mol. Biol. Evol.">
        <title>Comparative Genomics of Early-Diverging Mushroom-Forming Fungi Provides Insights into the Origins of Lignocellulose Decay Capabilities.</title>
        <authorList>
            <person name="Nagy L.G."/>
            <person name="Riley R."/>
            <person name="Tritt A."/>
            <person name="Adam C."/>
            <person name="Daum C."/>
            <person name="Floudas D."/>
            <person name="Sun H."/>
            <person name="Yadav J.S."/>
            <person name="Pangilinan J."/>
            <person name="Larsson K.H."/>
            <person name="Matsuura K."/>
            <person name="Barry K."/>
            <person name="Labutti K."/>
            <person name="Kuo R."/>
            <person name="Ohm R.A."/>
            <person name="Bhattacharya S.S."/>
            <person name="Shirouzu T."/>
            <person name="Yoshinaga Y."/>
            <person name="Martin F.M."/>
            <person name="Grigoriev I.V."/>
            <person name="Hibbett D.S."/>
        </authorList>
    </citation>
    <scope>NUCLEOTIDE SEQUENCE [LARGE SCALE GENOMIC DNA]</scope>
    <source>
        <strain evidence="1 2">HHB12029</strain>
    </source>
</reference>
<dbReference type="InParanoid" id="A0A165BN24"/>
<organism evidence="1 2">
    <name type="scientific">Exidia glandulosa HHB12029</name>
    <dbReference type="NCBI Taxonomy" id="1314781"/>
    <lineage>
        <taxon>Eukaryota</taxon>
        <taxon>Fungi</taxon>
        <taxon>Dikarya</taxon>
        <taxon>Basidiomycota</taxon>
        <taxon>Agaricomycotina</taxon>
        <taxon>Agaricomycetes</taxon>
        <taxon>Auriculariales</taxon>
        <taxon>Exidiaceae</taxon>
        <taxon>Exidia</taxon>
    </lineage>
</organism>
<dbReference type="EMBL" id="KV426434">
    <property type="protein sequence ID" value="KZV80936.1"/>
    <property type="molecule type" value="Genomic_DNA"/>
</dbReference>
<dbReference type="Proteomes" id="UP000077266">
    <property type="component" value="Unassembled WGS sequence"/>
</dbReference>
<sequence>MLQRWDARIDCVVNPRRVFAFARGQPCSQPSPAGSNTMCTLAHVLARSPSFLSAVFSHRYPRTARTLAVLARPSVDEQTNGNRLGAVVQPFVLLRSRTLHPPLLHLSHPGWHTHRVPAPRMCASPKQFIVLFLVRAGHASREESRGDRRRIRVRRYVASQLGRSILLLLTRAAYLSSAVDYPRRTESKETPILVQLYNREVDVYPQSVRVGKGEGRTGRCTHYNNCPRILYSMCMTDHGKRE</sequence>
<name>A0A165BN24_EXIGL</name>
<accession>A0A165BN24</accession>
<proteinExistence type="predicted"/>
<gene>
    <name evidence="1" type="ORF">EXIGLDRAFT_398065</name>
</gene>
<evidence type="ECO:0000313" key="1">
    <source>
        <dbReference type="EMBL" id="KZV80936.1"/>
    </source>
</evidence>
<protein>
    <submittedName>
        <fullName evidence="1">Uncharacterized protein</fullName>
    </submittedName>
</protein>
<evidence type="ECO:0000313" key="2">
    <source>
        <dbReference type="Proteomes" id="UP000077266"/>
    </source>
</evidence>
<keyword evidence="2" id="KW-1185">Reference proteome</keyword>
<dbReference type="AlphaFoldDB" id="A0A165BN24"/>